<dbReference type="PROSITE" id="PS00141">
    <property type="entry name" value="ASP_PROTEASE"/>
    <property type="match status" value="1"/>
</dbReference>
<evidence type="ECO:0000256" key="1">
    <source>
        <dbReference type="SAM" id="SignalP"/>
    </source>
</evidence>
<dbReference type="Pfam" id="PF13650">
    <property type="entry name" value="Asp_protease_2"/>
    <property type="match status" value="1"/>
</dbReference>
<keyword evidence="1" id="KW-0732">Signal</keyword>
<reference evidence="2 3" key="1">
    <citation type="submission" date="2021-05" db="EMBL/GenBank/DDBJ databases">
        <title>Molecular characterization for Shewanella algae harboring chromosomal blaOXA-55-like strains isolated from clinical and environment sample.</title>
        <authorList>
            <person name="Ohama Y."/>
            <person name="Aoki K."/>
            <person name="Harada S."/>
            <person name="Moriya K."/>
            <person name="Ishii Y."/>
            <person name="Tateda K."/>
        </authorList>
    </citation>
    <scope>NUCLEOTIDE SEQUENCE [LARGE SCALE GENOMIC DNA]</scope>
    <source>
        <strain evidence="2 3">LMG 23746</strain>
    </source>
</reference>
<proteinExistence type="predicted"/>
<feature type="signal peptide" evidence="1">
    <location>
        <begin position="1"/>
        <end position="22"/>
    </location>
</feature>
<evidence type="ECO:0000313" key="3">
    <source>
        <dbReference type="Proteomes" id="UP000761574"/>
    </source>
</evidence>
<dbReference type="RefSeq" id="WP_249038142.1">
    <property type="nucleotide sequence ID" value="NZ_BPFB01000014.1"/>
</dbReference>
<protein>
    <recommendedName>
        <fullName evidence="4">Signal protein PDZ</fullName>
    </recommendedName>
</protein>
<dbReference type="InterPro" id="IPR021109">
    <property type="entry name" value="Peptidase_aspartic_dom_sf"/>
</dbReference>
<name>A0ABQ4PEN1_9GAMM</name>
<dbReference type="InterPro" id="IPR001969">
    <property type="entry name" value="Aspartic_peptidase_AS"/>
</dbReference>
<dbReference type="EMBL" id="BPFB01000014">
    <property type="protein sequence ID" value="GIU45993.1"/>
    <property type="molecule type" value="Genomic_DNA"/>
</dbReference>
<keyword evidence="3" id="KW-1185">Reference proteome</keyword>
<feature type="chain" id="PRO_5045237358" description="Signal protein PDZ" evidence="1">
    <location>
        <begin position="23"/>
        <end position="305"/>
    </location>
</feature>
<dbReference type="Gene3D" id="2.40.70.10">
    <property type="entry name" value="Acid Proteases"/>
    <property type="match status" value="2"/>
</dbReference>
<dbReference type="SUPFAM" id="SSF50630">
    <property type="entry name" value="Acid proteases"/>
    <property type="match status" value="1"/>
</dbReference>
<gene>
    <name evidence="2" type="ORF">TUM4630_15420</name>
</gene>
<comment type="caution">
    <text evidence="2">The sequence shown here is derived from an EMBL/GenBank/DDBJ whole genome shotgun (WGS) entry which is preliminary data.</text>
</comment>
<organism evidence="2 3">
    <name type="scientific">Shewanella algidipiscicola</name>
    <dbReference type="NCBI Taxonomy" id="614070"/>
    <lineage>
        <taxon>Bacteria</taxon>
        <taxon>Pseudomonadati</taxon>
        <taxon>Pseudomonadota</taxon>
        <taxon>Gammaproteobacteria</taxon>
        <taxon>Alteromonadales</taxon>
        <taxon>Shewanellaceae</taxon>
        <taxon>Shewanella</taxon>
    </lineage>
</organism>
<accession>A0ABQ4PEN1</accession>
<evidence type="ECO:0000313" key="2">
    <source>
        <dbReference type="EMBL" id="GIU45993.1"/>
    </source>
</evidence>
<evidence type="ECO:0008006" key="4">
    <source>
        <dbReference type="Google" id="ProtNLM"/>
    </source>
</evidence>
<dbReference type="Proteomes" id="UP000761574">
    <property type="component" value="Unassembled WGS sequence"/>
</dbReference>
<sequence>MYASLRQLAGMLCLIASFNTFAVTQWVDFELINGHINLPVSINGIAGRAILDSGAQVNAINTSFINRHGFEFDKGGKINIQGVFSTEKRQLYNNVPVTLFGATIEFDQLASLRIGHHEVQLLLGAGLLDKFIFQIDYPNSRMRLFERGSVDLAKLENIPMQIDRGTGQPIVRVELNGDGDENPWLVLDTGNAGGLFLKRMLVTDNNWLELYGSQSGVTGGANSIALVDSFRLPKMKFGPYTVENVLVTVPGEGQTESVSGRSNSGGSRIKGKNIKGLVGYDVLKHFVLTIDYKSGHMHIGLPEDS</sequence>